<dbReference type="FunFam" id="1.10.10.60:FF:000104">
    <property type="entry name" value="trihelix transcription factor ASIL2"/>
    <property type="match status" value="1"/>
</dbReference>
<dbReference type="InterPro" id="IPR044823">
    <property type="entry name" value="ASIL1/2-like"/>
</dbReference>
<dbReference type="AlphaFoldDB" id="A0A6J1HM82"/>
<evidence type="ECO:0000256" key="4">
    <source>
        <dbReference type="ARBA" id="ARBA00023125"/>
    </source>
</evidence>
<evidence type="ECO:0000313" key="10">
    <source>
        <dbReference type="RefSeq" id="XP_022964129.1"/>
    </source>
</evidence>
<dbReference type="GO" id="GO:0000976">
    <property type="term" value="F:transcription cis-regulatory region binding"/>
    <property type="evidence" value="ECO:0007669"/>
    <property type="project" value="TreeGrafter"/>
</dbReference>
<dbReference type="PROSITE" id="PS50090">
    <property type="entry name" value="MYB_LIKE"/>
    <property type="match status" value="1"/>
</dbReference>
<comment type="subcellular location">
    <subcellularLocation>
        <location evidence="1">Nucleus</location>
    </subcellularLocation>
</comment>
<keyword evidence="5" id="KW-0804">Transcription</keyword>
<keyword evidence="6" id="KW-0539">Nucleus</keyword>
<dbReference type="GeneID" id="111464248"/>
<feature type="region of interest" description="Disordered" evidence="7">
    <location>
        <begin position="273"/>
        <end position="306"/>
    </location>
</feature>
<sequence length="391" mass="45100">MDDDNGEERYPLSKRYSGNHRESYSSVPRSKVPLRDAPYSRPVSNRYVEDDVEDDDEEDEGQGEEDDENDQNNGFAHTSDEVDDGDDEDDYDMDEDDKQNSTIKRDDADLERHPKKRRLKSLASSYELAPHVPAPSSATPAQKLFVGGRNSLMDWNEHETVVLLDAWGERFLQHGRKSLRSEEWQEVAEKVSEVSKIERTDTQCRNRLDTLKKKYKKEKSKSTELGGSTSKWVYFKKLDMLMSSPPNQGGLSCGLDSGEYVFMNPRAYLNRANGFDEMRDSPENSESDDGEDDELEGLPPKKRMYGRNRCDGTSFRMLANSIHKFSEIYEKIESSKRHQMMELEKMRMDFLRDLELQKRHIMERAQAEIAKLRQGDDDDRDYGAPAKSTNG</sequence>
<keyword evidence="9" id="KW-1185">Reference proteome</keyword>
<evidence type="ECO:0000256" key="1">
    <source>
        <dbReference type="ARBA" id="ARBA00004123"/>
    </source>
</evidence>
<dbReference type="Proteomes" id="UP000504609">
    <property type="component" value="Unplaced"/>
</dbReference>
<dbReference type="GO" id="GO:0005634">
    <property type="term" value="C:nucleus"/>
    <property type="evidence" value="ECO:0007669"/>
    <property type="project" value="UniProtKB-SubCell"/>
</dbReference>
<gene>
    <name evidence="10" type="primary">LOC111464248</name>
</gene>
<keyword evidence="3" id="KW-0175">Coiled coil</keyword>
<feature type="compositionally biased region" description="Acidic residues" evidence="7">
    <location>
        <begin position="81"/>
        <end position="97"/>
    </location>
</feature>
<evidence type="ECO:0000256" key="3">
    <source>
        <dbReference type="ARBA" id="ARBA00023054"/>
    </source>
</evidence>
<keyword evidence="4" id="KW-0238">DNA-binding</keyword>
<protein>
    <submittedName>
        <fullName evidence="10">Trihelix transcription factor ASIL1-like</fullName>
    </submittedName>
</protein>
<feature type="compositionally biased region" description="Acidic residues" evidence="7">
    <location>
        <begin position="50"/>
        <end position="70"/>
    </location>
</feature>
<feature type="domain" description="Myb-like" evidence="8">
    <location>
        <begin position="155"/>
        <end position="212"/>
    </location>
</feature>
<dbReference type="Pfam" id="PF13837">
    <property type="entry name" value="Myb_DNA-bind_4"/>
    <property type="match status" value="1"/>
</dbReference>
<reference evidence="10" key="1">
    <citation type="submission" date="2025-08" db="UniProtKB">
        <authorList>
            <consortium name="RefSeq"/>
        </authorList>
    </citation>
    <scope>IDENTIFICATION</scope>
    <source>
        <tissue evidence="10">Young leaves</tissue>
    </source>
</reference>
<name>A0A6J1HM82_CUCMO</name>
<evidence type="ECO:0000259" key="8">
    <source>
        <dbReference type="PROSITE" id="PS50090"/>
    </source>
</evidence>
<keyword evidence="2" id="KW-0805">Transcription regulation</keyword>
<dbReference type="PANTHER" id="PTHR31307:SF6">
    <property type="entry name" value="OS01G0718900 PROTEIN"/>
    <property type="match status" value="1"/>
</dbReference>
<feature type="region of interest" description="Disordered" evidence="7">
    <location>
        <begin position="1"/>
        <end position="124"/>
    </location>
</feature>
<feature type="compositionally biased region" description="Basic and acidic residues" evidence="7">
    <location>
        <begin position="103"/>
        <end position="112"/>
    </location>
</feature>
<dbReference type="InterPro" id="IPR001005">
    <property type="entry name" value="SANT/Myb"/>
</dbReference>
<proteinExistence type="predicted"/>
<evidence type="ECO:0000256" key="6">
    <source>
        <dbReference type="ARBA" id="ARBA00023242"/>
    </source>
</evidence>
<evidence type="ECO:0000256" key="2">
    <source>
        <dbReference type="ARBA" id="ARBA00023015"/>
    </source>
</evidence>
<accession>A0A6J1HM82</accession>
<evidence type="ECO:0000256" key="5">
    <source>
        <dbReference type="ARBA" id="ARBA00023163"/>
    </source>
</evidence>
<dbReference type="KEGG" id="cmos:111464248"/>
<dbReference type="InterPro" id="IPR044822">
    <property type="entry name" value="Myb_DNA-bind_4"/>
</dbReference>
<organism evidence="9 10">
    <name type="scientific">Cucurbita moschata</name>
    <name type="common">Winter crookneck squash</name>
    <name type="synonym">Cucurbita pepo var. moschata</name>
    <dbReference type="NCBI Taxonomy" id="3662"/>
    <lineage>
        <taxon>Eukaryota</taxon>
        <taxon>Viridiplantae</taxon>
        <taxon>Streptophyta</taxon>
        <taxon>Embryophyta</taxon>
        <taxon>Tracheophyta</taxon>
        <taxon>Spermatophyta</taxon>
        <taxon>Magnoliopsida</taxon>
        <taxon>eudicotyledons</taxon>
        <taxon>Gunneridae</taxon>
        <taxon>Pentapetalae</taxon>
        <taxon>rosids</taxon>
        <taxon>fabids</taxon>
        <taxon>Cucurbitales</taxon>
        <taxon>Cucurbitaceae</taxon>
        <taxon>Cucurbiteae</taxon>
        <taxon>Cucurbita</taxon>
    </lineage>
</organism>
<dbReference type="Gene3D" id="1.10.10.60">
    <property type="entry name" value="Homeodomain-like"/>
    <property type="match status" value="1"/>
</dbReference>
<evidence type="ECO:0000313" key="9">
    <source>
        <dbReference type="Proteomes" id="UP000504609"/>
    </source>
</evidence>
<feature type="compositionally biased region" description="Acidic residues" evidence="7">
    <location>
        <begin position="283"/>
        <end position="296"/>
    </location>
</feature>
<dbReference type="PANTHER" id="PTHR31307">
    <property type="entry name" value="TRIHELIX TRANSCRIPTION FACTOR ASIL2"/>
    <property type="match status" value="1"/>
</dbReference>
<feature type="region of interest" description="Disordered" evidence="7">
    <location>
        <begin position="370"/>
        <end position="391"/>
    </location>
</feature>
<evidence type="ECO:0000256" key="7">
    <source>
        <dbReference type="SAM" id="MobiDB-lite"/>
    </source>
</evidence>
<dbReference type="RefSeq" id="XP_022964129.1">
    <property type="nucleotide sequence ID" value="XM_023108361.1"/>
</dbReference>